<evidence type="ECO:0000256" key="1">
    <source>
        <dbReference type="ARBA" id="ARBA00023002"/>
    </source>
</evidence>
<dbReference type="GO" id="GO:0019622">
    <property type="term" value="P:3-(3-hydroxy)phenylpropionate catabolic process"/>
    <property type="evidence" value="ECO:0007669"/>
    <property type="project" value="TreeGrafter"/>
</dbReference>
<dbReference type="SUPFAM" id="SSF51905">
    <property type="entry name" value="FAD/NAD(P)-binding domain"/>
    <property type="match status" value="1"/>
</dbReference>
<protein>
    <submittedName>
        <fullName evidence="3">Bifunctional 3-(3-hydroxy-phenyl)propionate/3-hydroxycinnamic acid hydroxylase</fullName>
    </submittedName>
</protein>
<feature type="domain" description="FAD-binding" evidence="2">
    <location>
        <begin position="25"/>
        <end position="369"/>
    </location>
</feature>
<dbReference type="Proteomes" id="UP000265955">
    <property type="component" value="Unassembled WGS sequence"/>
</dbReference>
<dbReference type="PANTHER" id="PTHR43476">
    <property type="entry name" value="3-(3-HYDROXY-PHENYL)PROPIONATE/3-HYDROXYCINNAMIC ACID HYDROXYLASE"/>
    <property type="match status" value="1"/>
</dbReference>
<dbReference type="InterPro" id="IPR036188">
    <property type="entry name" value="FAD/NAD-bd_sf"/>
</dbReference>
<dbReference type="PRINTS" id="PR00420">
    <property type="entry name" value="RNGMNOXGNASE"/>
</dbReference>
<sequence>MTRGHLLCFYSIRSNEGEGVISELYDVIVVGYGPGGEVAVSTLGAAGVRVLVVERWPQPYPLPRLTTLCGECCRVIQATGKNVEAAFSHTLVSDSCNFVDADGEPVLTVPYSGKLGGWPSRVSMFQPDIEKAIAEKVEAMPNVTLLRGWEATEMWQESDEVHLIVSPSGRAEGSTSGPRTVRAKYLVGADGTRSSVRQMACIPMDDYGLHERWLNFDAELVRPLPEKFMTLRIFMDPERPHMYMPIGKRGLRMEFRVMEGETDEWATTPAVTDEFMLKKYGLTAADVRIMRRVVYHYRTRLASKWSHGRVFLVGDAAHTMPPYMGQGAAAAIRDGRNLAWKLVEVLSGRSDQALLNEYQVEREPHITTIQNASSALSNVVNVTDPVKAAARNNGMREEGVAKPPQLPNLTSGALFRSADGGTPAPAGHFTPQGTLRRNGAVAMGDDILGDRFQLWTRRDPGQFMGVGELVWLKQLGCTIAVFEDATSRDAVVDVEGVYREFMDHHRVDVMLLRPDFYAFGGVNERDANEMVRQLAERLYSKTSPRSAAGG</sequence>
<reference evidence="4" key="1">
    <citation type="submission" date="2018-09" db="EMBL/GenBank/DDBJ databases">
        <authorList>
            <person name="Zhu H."/>
        </authorList>
    </citation>
    <scope>NUCLEOTIDE SEQUENCE [LARGE SCALE GENOMIC DNA]</scope>
    <source>
        <strain evidence="4">K1R23-30</strain>
    </source>
</reference>
<dbReference type="Pfam" id="PF01494">
    <property type="entry name" value="FAD_binding_3"/>
    <property type="match status" value="1"/>
</dbReference>
<dbReference type="InterPro" id="IPR050631">
    <property type="entry name" value="PheA/TfdB_FAD_monoxygenase"/>
</dbReference>
<accession>A0A3A3FK54</accession>
<proteinExistence type="predicted"/>
<keyword evidence="1" id="KW-0560">Oxidoreductase</keyword>
<gene>
    <name evidence="3" type="ORF">D3871_19470</name>
</gene>
<comment type="caution">
    <text evidence="3">The sequence shown here is derived from an EMBL/GenBank/DDBJ whole genome shotgun (WGS) entry which is preliminary data.</text>
</comment>
<dbReference type="GO" id="GO:0008688">
    <property type="term" value="F:3-(3-hydroxyphenyl)propionate hydroxylase activity"/>
    <property type="evidence" value="ECO:0007669"/>
    <property type="project" value="TreeGrafter"/>
</dbReference>
<keyword evidence="4" id="KW-1185">Reference proteome</keyword>
<dbReference type="Gene3D" id="3.30.9.10">
    <property type="entry name" value="D-Amino Acid Oxidase, subunit A, domain 2"/>
    <property type="match status" value="1"/>
</dbReference>
<dbReference type="Gene3D" id="3.50.50.60">
    <property type="entry name" value="FAD/NAD(P)-binding domain"/>
    <property type="match status" value="1"/>
</dbReference>
<dbReference type="GO" id="GO:0071949">
    <property type="term" value="F:FAD binding"/>
    <property type="evidence" value="ECO:0007669"/>
    <property type="project" value="InterPro"/>
</dbReference>
<organism evidence="3 4">
    <name type="scientific">Noviherbaspirillum saxi</name>
    <dbReference type="NCBI Taxonomy" id="2320863"/>
    <lineage>
        <taxon>Bacteria</taxon>
        <taxon>Pseudomonadati</taxon>
        <taxon>Pseudomonadota</taxon>
        <taxon>Betaproteobacteria</taxon>
        <taxon>Burkholderiales</taxon>
        <taxon>Oxalobacteraceae</taxon>
        <taxon>Noviherbaspirillum</taxon>
    </lineage>
</organism>
<dbReference type="AlphaFoldDB" id="A0A3A3FK54"/>
<evidence type="ECO:0000259" key="2">
    <source>
        <dbReference type="Pfam" id="PF01494"/>
    </source>
</evidence>
<dbReference type="NCBIfam" id="NF004829">
    <property type="entry name" value="PRK06183.1-3"/>
    <property type="match status" value="1"/>
</dbReference>
<dbReference type="PANTHER" id="PTHR43476:SF3">
    <property type="entry name" value="FAD-BINDING MONOOXYGENASE"/>
    <property type="match status" value="1"/>
</dbReference>
<evidence type="ECO:0000313" key="3">
    <source>
        <dbReference type="EMBL" id="RJF95574.1"/>
    </source>
</evidence>
<dbReference type="EMBL" id="QYUO01000002">
    <property type="protein sequence ID" value="RJF95574.1"/>
    <property type="molecule type" value="Genomic_DNA"/>
</dbReference>
<dbReference type="InterPro" id="IPR002938">
    <property type="entry name" value="FAD-bd"/>
</dbReference>
<name>A0A3A3FK54_9BURK</name>
<evidence type="ECO:0000313" key="4">
    <source>
        <dbReference type="Proteomes" id="UP000265955"/>
    </source>
</evidence>